<reference evidence="1 2" key="1">
    <citation type="journal article" date="2020" name="Front. Microbiol.">
        <title>Single-cell genomics of novel Actinobacteria with the Wood-Ljungdahl pathway discovered in a serpentinizing system.</title>
        <authorList>
            <person name="Merino N."/>
            <person name="Kawai M."/>
            <person name="Boyd E.S."/>
            <person name="Colman D.R."/>
            <person name="McGlynn S.E."/>
            <person name="Nealson K.H."/>
            <person name="Kurokawa K."/>
            <person name="Hongoh Y."/>
        </authorList>
    </citation>
    <scope>NUCLEOTIDE SEQUENCE [LARGE SCALE GENOMIC DNA]</scope>
    <source>
        <strain evidence="1 2">S09_30</strain>
    </source>
</reference>
<evidence type="ECO:0000313" key="2">
    <source>
        <dbReference type="Proteomes" id="UP000585609"/>
    </source>
</evidence>
<proteinExistence type="predicted"/>
<gene>
    <name evidence="1" type="ORF">HKBW3S09_01525</name>
</gene>
<dbReference type="AlphaFoldDB" id="A0A6V8NUV6"/>
<protein>
    <submittedName>
        <fullName evidence="1">Uncharacterized protein</fullName>
    </submittedName>
</protein>
<dbReference type="EMBL" id="BLRW01000316">
    <property type="protein sequence ID" value="GFP24059.1"/>
    <property type="molecule type" value="Genomic_DNA"/>
</dbReference>
<evidence type="ECO:0000313" key="1">
    <source>
        <dbReference type="EMBL" id="GFP24059.1"/>
    </source>
</evidence>
<comment type="caution">
    <text evidence="1">The sequence shown here is derived from an EMBL/GenBank/DDBJ whole genome shotgun (WGS) entry which is preliminary data.</text>
</comment>
<sequence length="69" mass="8137">MSLKRVSLNDPLFCPCFMGIYVSARIMGYKEMGYFIKELFSRYIITLVEEIRRERRARREAGGTDVSKH</sequence>
<organism evidence="1 2">
    <name type="scientific">Candidatus Hakubella thermalkaliphila</name>
    <dbReference type="NCBI Taxonomy" id="2754717"/>
    <lineage>
        <taxon>Bacteria</taxon>
        <taxon>Bacillati</taxon>
        <taxon>Actinomycetota</taxon>
        <taxon>Actinomycetota incertae sedis</taxon>
        <taxon>Candidatus Hakubellales</taxon>
        <taxon>Candidatus Hakubellaceae</taxon>
        <taxon>Candidatus Hakubella</taxon>
    </lineage>
</organism>
<dbReference type="Proteomes" id="UP000585609">
    <property type="component" value="Unassembled WGS sequence"/>
</dbReference>
<accession>A0A6V8NUV6</accession>
<name>A0A6V8NUV6_9ACTN</name>